<proteinExistence type="predicted"/>
<reference evidence="1" key="2">
    <citation type="submission" date="2020-06" db="EMBL/GenBank/DDBJ databases">
        <title>Helianthus annuus Genome sequencing and assembly Release 2.</title>
        <authorList>
            <person name="Gouzy J."/>
            <person name="Langlade N."/>
            <person name="Munos S."/>
        </authorList>
    </citation>
    <scope>NUCLEOTIDE SEQUENCE</scope>
    <source>
        <tissue evidence="1">Leaves</tissue>
    </source>
</reference>
<name>A0A9K3DG51_HELAN</name>
<evidence type="ECO:0000313" key="1">
    <source>
        <dbReference type="EMBL" id="KAF5754665.1"/>
    </source>
</evidence>
<dbReference type="Gramene" id="mRNA:HanXRQr2_Chr17g0793831">
    <property type="protein sequence ID" value="mRNA:HanXRQr2_Chr17g0793831"/>
    <property type="gene ID" value="HanXRQr2_Chr17g0793831"/>
</dbReference>
<evidence type="ECO:0000313" key="2">
    <source>
        <dbReference type="Proteomes" id="UP000215914"/>
    </source>
</evidence>
<protein>
    <submittedName>
        <fullName evidence="1">Uncharacterized protein</fullName>
    </submittedName>
</protein>
<comment type="caution">
    <text evidence="1">The sequence shown here is derived from an EMBL/GenBank/DDBJ whole genome shotgun (WGS) entry which is preliminary data.</text>
</comment>
<dbReference type="AlphaFoldDB" id="A0A9K3DG51"/>
<sequence length="109" mass="11981">MVNLLRNSNADKRALTQHLRTTLTIPLASSFAAVSTAPRTIRTIAINSPEKHIVPEDGPNAYLKELRILRLTLESSFEKYHCAIVPLITYTCASTIAAADHNIVRIANA</sequence>
<accession>A0A9K3DG51</accession>
<dbReference type="Proteomes" id="UP000215914">
    <property type="component" value="Unassembled WGS sequence"/>
</dbReference>
<reference evidence="1" key="1">
    <citation type="journal article" date="2017" name="Nature">
        <title>The sunflower genome provides insights into oil metabolism, flowering and Asterid evolution.</title>
        <authorList>
            <person name="Badouin H."/>
            <person name="Gouzy J."/>
            <person name="Grassa C.J."/>
            <person name="Murat F."/>
            <person name="Staton S.E."/>
            <person name="Cottret L."/>
            <person name="Lelandais-Briere C."/>
            <person name="Owens G.L."/>
            <person name="Carrere S."/>
            <person name="Mayjonade B."/>
            <person name="Legrand L."/>
            <person name="Gill N."/>
            <person name="Kane N.C."/>
            <person name="Bowers J.E."/>
            <person name="Hubner S."/>
            <person name="Bellec A."/>
            <person name="Berard A."/>
            <person name="Berges H."/>
            <person name="Blanchet N."/>
            <person name="Boniface M.C."/>
            <person name="Brunel D."/>
            <person name="Catrice O."/>
            <person name="Chaidir N."/>
            <person name="Claudel C."/>
            <person name="Donnadieu C."/>
            <person name="Faraut T."/>
            <person name="Fievet G."/>
            <person name="Helmstetter N."/>
            <person name="King M."/>
            <person name="Knapp S.J."/>
            <person name="Lai Z."/>
            <person name="Le Paslier M.C."/>
            <person name="Lippi Y."/>
            <person name="Lorenzon L."/>
            <person name="Mandel J.R."/>
            <person name="Marage G."/>
            <person name="Marchand G."/>
            <person name="Marquand E."/>
            <person name="Bret-Mestries E."/>
            <person name="Morien E."/>
            <person name="Nambeesan S."/>
            <person name="Nguyen T."/>
            <person name="Pegot-Espagnet P."/>
            <person name="Pouilly N."/>
            <person name="Raftis F."/>
            <person name="Sallet E."/>
            <person name="Schiex T."/>
            <person name="Thomas J."/>
            <person name="Vandecasteele C."/>
            <person name="Vares D."/>
            <person name="Vear F."/>
            <person name="Vautrin S."/>
            <person name="Crespi M."/>
            <person name="Mangin B."/>
            <person name="Burke J.M."/>
            <person name="Salse J."/>
            <person name="Munos S."/>
            <person name="Vincourt P."/>
            <person name="Rieseberg L.H."/>
            <person name="Langlade N.B."/>
        </authorList>
    </citation>
    <scope>NUCLEOTIDE SEQUENCE</scope>
    <source>
        <tissue evidence="1">Leaves</tissue>
    </source>
</reference>
<keyword evidence="2" id="KW-1185">Reference proteome</keyword>
<gene>
    <name evidence="1" type="ORF">HanXRQr2_Chr17g0793831</name>
</gene>
<organism evidence="1 2">
    <name type="scientific">Helianthus annuus</name>
    <name type="common">Common sunflower</name>
    <dbReference type="NCBI Taxonomy" id="4232"/>
    <lineage>
        <taxon>Eukaryota</taxon>
        <taxon>Viridiplantae</taxon>
        <taxon>Streptophyta</taxon>
        <taxon>Embryophyta</taxon>
        <taxon>Tracheophyta</taxon>
        <taxon>Spermatophyta</taxon>
        <taxon>Magnoliopsida</taxon>
        <taxon>eudicotyledons</taxon>
        <taxon>Gunneridae</taxon>
        <taxon>Pentapetalae</taxon>
        <taxon>asterids</taxon>
        <taxon>campanulids</taxon>
        <taxon>Asterales</taxon>
        <taxon>Asteraceae</taxon>
        <taxon>Asteroideae</taxon>
        <taxon>Heliantheae alliance</taxon>
        <taxon>Heliantheae</taxon>
        <taxon>Helianthus</taxon>
    </lineage>
</organism>
<dbReference type="EMBL" id="MNCJ02000332">
    <property type="protein sequence ID" value="KAF5754665.1"/>
    <property type="molecule type" value="Genomic_DNA"/>
</dbReference>